<keyword evidence="2" id="KW-0472">Membrane</keyword>
<keyword evidence="4" id="KW-1185">Reference proteome</keyword>
<sequence>MGDGCGSECHDRRDKEICALGWLLLFMWLVMIIYVTKTPQLKSKNNGQRSGVLVGWHLDVEPVLVDGALACNRQETVRRRQLAPASKFYANFRLECPRTVYINGLVDADTKMATLAGRAMWIWLTMLVSTVEIQACAPHNAPKPWTSSRVDYYHHYDNPRAQGVKTENVESNNSEKSQTCSPCSKPQPEPQPTEQKPTDPDGNNNNKIDNVKITVETATTSSGWLTSSEGYPLRIDIPVESTTLTTTSTEPTTTKTSCMCREVPRYLETCETCTPVMVSTIFTRFQCSAATIACQDRYSVMEIDGGNGTWTRLTETTTVTFECSDQGVWQVNSSPMGTLDASSVRCTAVFKH</sequence>
<evidence type="ECO:0000256" key="2">
    <source>
        <dbReference type="SAM" id="Phobius"/>
    </source>
</evidence>
<feature type="region of interest" description="Disordered" evidence="1">
    <location>
        <begin position="163"/>
        <end position="209"/>
    </location>
</feature>
<keyword evidence="2" id="KW-1133">Transmembrane helix</keyword>
<name>A0A8S1HMW2_9PELO</name>
<accession>A0A8S1HMW2</accession>
<keyword evidence="2" id="KW-0812">Transmembrane</keyword>
<dbReference type="EMBL" id="CAJGYM010000058">
    <property type="protein sequence ID" value="CAD6195631.1"/>
    <property type="molecule type" value="Genomic_DNA"/>
</dbReference>
<organism evidence="3 4">
    <name type="scientific">Caenorhabditis auriculariae</name>
    <dbReference type="NCBI Taxonomy" id="2777116"/>
    <lineage>
        <taxon>Eukaryota</taxon>
        <taxon>Metazoa</taxon>
        <taxon>Ecdysozoa</taxon>
        <taxon>Nematoda</taxon>
        <taxon>Chromadorea</taxon>
        <taxon>Rhabditida</taxon>
        <taxon>Rhabditina</taxon>
        <taxon>Rhabditomorpha</taxon>
        <taxon>Rhabditoidea</taxon>
        <taxon>Rhabditidae</taxon>
        <taxon>Peloderinae</taxon>
        <taxon>Caenorhabditis</taxon>
    </lineage>
</organism>
<dbReference type="AlphaFoldDB" id="A0A8S1HMW2"/>
<dbReference type="OrthoDB" id="5867820at2759"/>
<evidence type="ECO:0000313" key="4">
    <source>
        <dbReference type="Proteomes" id="UP000835052"/>
    </source>
</evidence>
<dbReference type="Proteomes" id="UP000835052">
    <property type="component" value="Unassembled WGS sequence"/>
</dbReference>
<feature type="transmembrane region" description="Helical" evidence="2">
    <location>
        <begin position="17"/>
        <end position="36"/>
    </location>
</feature>
<gene>
    <name evidence="3" type="ORF">CAUJ_LOCUS11550</name>
</gene>
<evidence type="ECO:0000313" key="3">
    <source>
        <dbReference type="EMBL" id="CAD6195631.1"/>
    </source>
</evidence>
<comment type="caution">
    <text evidence="3">The sequence shown here is derived from an EMBL/GenBank/DDBJ whole genome shotgun (WGS) entry which is preliminary data.</text>
</comment>
<proteinExistence type="predicted"/>
<reference evidence="3" key="1">
    <citation type="submission" date="2020-10" db="EMBL/GenBank/DDBJ databases">
        <authorList>
            <person name="Kikuchi T."/>
        </authorList>
    </citation>
    <scope>NUCLEOTIDE SEQUENCE</scope>
    <source>
        <strain evidence="3">NKZ352</strain>
    </source>
</reference>
<evidence type="ECO:0000256" key="1">
    <source>
        <dbReference type="SAM" id="MobiDB-lite"/>
    </source>
</evidence>
<feature type="compositionally biased region" description="Polar residues" evidence="1">
    <location>
        <begin position="169"/>
        <end position="184"/>
    </location>
</feature>
<protein>
    <submittedName>
        <fullName evidence="3">Uncharacterized protein</fullName>
    </submittedName>
</protein>